<dbReference type="eggNOG" id="ENOG502ZBIE">
    <property type="taxonomic scope" value="Bacteria"/>
</dbReference>
<comment type="caution">
    <text evidence="1">The sequence shown here is derived from an EMBL/GenBank/DDBJ whole genome shotgun (WGS) entry which is preliminary data.</text>
</comment>
<dbReference type="PATRIC" id="fig|1122985.7.peg.420"/>
<sequence length="465" mass="51055">MNLKAIIPIAFMALAIVGCDDNTGTLGNSLIKDGSFMVATDSFAVASSTVAVDSVLSKNTIAYLGYVRDPETGSYITGDGMIQLHSLADLGLPVKDSIVSRLGRDIIADSCELFLPLAKSYGDSTRVMTFNLHELQKPMLETRAFYTNFDPEANGYLRTTNAINKDVSYTLTSKAGKSKGILIRMNEEYVAKDGTPYNNFGSYILQTYYKHPEYFKNTYSFLTNVLPGFYLKHKGGLGAMAHVEGSLLNVFYRSKIKGKDSTTWVSFAGTEEVLQHTKITNTAANATLLADSKYTYLKTPAGFFTQLTIPVEELERGHHGENINLVKLSVPRVNNSTQSENALDAATNVLLLPVDSVDSFFKQDILMDNKVSFLGSLVANTYTFNNIANVINVMKKADRNNPNWNKLMIVPVTVSTVTRRSQSGGNETVITKIVHNMSLTSTKLLKGTSAQDSPIKLSVIYTKVQ</sequence>
<name>A0A069QU69_HOYLO</name>
<protein>
    <recommendedName>
        <fullName evidence="3">DUF4270 domain-containing protein</fullName>
    </recommendedName>
</protein>
<evidence type="ECO:0000313" key="1">
    <source>
        <dbReference type="EMBL" id="KDR53426.1"/>
    </source>
</evidence>
<dbReference type="RefSeq" id="WP_009235349.1">
    <property type="nucleotide sequence ID" value="NZ_KB899210.1"/>
</dbReference>
<dbReference type="HOGENOM" id="CLU_041004_0_0_10"/>
<dbReference type="PROSITE" id="PS51257">
    <property type="entry name" value="PROKAR_LIPOPROTEIN"/>
    <property type="match status" value="1"/>
</dbReference>
<gene>
    <name evidence="1" type="ORF">HMPREF1991_00401</name>
</gene>
<accession>A0A069QU69</accession>
<evidence type="ECO:0008006" key="3">
    <source>
        <dbReference type="Google" id="ProtNLM"/>
    </source>
</evidence>
<dbReference type="Pfam" id="PF14092">
    <property type="entry name" value="DUF4270"/>
    <property type="match status" value="1"/>
</dbReference>
<dbReference type="EMBL" id="JNGW01000015">
    <property type="protein sequence ID" value="KDR53426.1"/>
    <property type="molecule type" value="Genomic_DNA"/>
</dbReference>
<reference evidence="1 2" key="1">
    <citation type="submission" date="2013-08" db="EMBL/GenBank/DDBJ databases">
        <authorList>
            <person name="Weinstock G."/>
            <person name="Sodergren E."/>
            <person name="Wylie T."/>
            <person name="Fulton L."/>
            <person name="Fulton R."/>
            <person name="Fronick C."/>
            <person name="O'Laughlin M."/>
            <person name="Godfrey J."/>
            <person name="Miner T."/>
            <person name="Herter B."/>
            <person name="Appelbaum E."/>
            <person name="Cordes M."/>
            <person name="Lek S."/>
            <person name="Wollam A."/>
            <person name="Pepin K.H."/>
            <person name="Palsikar V.B."/>
            <person name="Mitreva M."/>
            <person name="Wilson R.K."/>
        </authorList>
    </citation>
    <scope>NUCLEOTIDE SEQUENCE [LARGE SCALE GENOMIC DNA]</scope>
    <source>
        <strain evidence="1 2">ATCC 15930</strain>
    </source>
</reference>
<organism evidence="1 2">
    <name type="scientific">Hoylesella loescheii DSM 19665 = JCM 12249 = ATCC 15930</name>
    <dbReference type="NCBI Taxonomy" id="1122985"/>
    <lineage>
        <taxon>Bacteria</taxon>
        <taxon>Pseudomonadati</taxon>
        <taxon>Bacteroidota</taxon>
        <taxon>Bacteroidia</taxon>
        <taxon>Bacteroidales</taxon>
        <taxon>Prevotellaceae</taxon>
        <taxon>Hoylesella</taxon>
    </lineage>
</organism>
<dbReference type="Proteomes" id="UP000027442">
    <property type="component" value="Unassembled WGS sequence"/>
</dbReference>
<keyword evidence="2" id="KW-1185">Reference proteome</keyword>
<dbReference type="AlphaFoldDB" id="A0A069QU69"/>
<proteinExistence type="predicted"/>
<dbReference type="InterPro" id="IPR025366">
    <property type="entry name" value="DUF4270"/>
</dbReference>
<evidence type="ECO:0000313" key="2">
    <source>
        <dbReference type="Proteomes" id="UP000027442"/>
    </source>
</evidence>